<comment type="catalytic activity">
    <reaction evidence="7 8">
        <text>CMP + ATP = CDP + ADP</text>
        <dbReference type="Rhea" id="RHEA:11600"/>
        <dbReference type="ChEBI" id="CHEBI:30616"/>
        <dbReference type="ChEBI" id="CHEBI:58069"/>
        <dbReference type="ChEBI" id="CHEBI:60377"/>
        <dbReference type="ChEBI" id="CHEBI:456216"/>
        <dbReference type="EC" id="2.7.4.25"/>
    </reaction>
</comment>
<dbReference type="Gene3D" id="3.40.50.300">
    <property type="entry name" value="P-loop containing nucleotide triphosphate hydrolases"/>
    <property type="match status" value="1"/>
</dbReference>
<dbReference type="AlphaFoldDB" id="A0A0F0LVS4"/>
<dbReference type="InterPro" id="IPR027417">
    <property type="entry name" value="P-loop_NTPase"/>
</dbReference>
<dbReference type="PATRIC" id="fig|400772.4.peg.1759"/>
<comment type="caution">
    <text evidence="10">The sequence shown here is derived from an EMBL/GenBank/DDBJ whole genome shotgun (WGS) entry which is preliminary data.</text>
</comment>
<evidence type="ECO:0000256" key="7">
    <source>
        <dbReference type="ARBA" id="ARBA00048478"/>
    </source>
</evidence>
<dbReference type="Proteomes" id="UP000033451">
    <property type="component" value="Unassembled WGS sequence"/>
</dbReference>
<dbReference type="GO" id="GO:0036430">
    <property type="term" value="F:CMP kinase activity"/>
    <property type="evidence" value="ECO:0007669"/>
    <property type="project" value="RHEA"/>
</dbReference>
<dbReference type="GO" id="GO:0006220">
    <property type="term" value="P:pyrimidine nucleotide metabolic process"/>
    <property type="evidence" value="ECO:0007669"/>
    <property type="project" value="UniProtKB-UniRule"/>
</dbReference>
<dbReference type="EMBL" id="JYIY01000074">
    <property type="protein sequence ID" value="KJL36405.1"/>
    <property type="molecule type" value="Genomic_DNA"/>
</dbReference>
<evidence type="ECO:0000256" key="1">
    <source>
        <dbReference type="ARBA" id="ARBA00009427"/>
    </source>
</evidence>
<comment type="catalytic activity">
    <reaction evidence="6 8">
        <text>dCMP + ATP = dCDP + ADP</text>
        <dbReference type="Rhea" id="RHEA:25094"/>
        <dbReference type="ChEBI" id="CHEBI:30616"/>
        <dbReference type="ChEBI" id="CHEBI:57566"/>
        <dbReference type="ChEBI" id="CHEBI:58593"/>
        <dbReference type="ChEBI" id="CHEBI:456216"/>
        <dbReference type="EC" id="2.7.4.25"/>
    </reaction>
</comment>
<evidence type="ECO:0000256" key="4">
    <source>
        <dbReference type="ARBA" id="ARBA00022777"/>
    </source>
</evidence>
<feature type="domain" description="Cytidylate kinase" evidence="9">
    <location>
        <begin position="14"/>
        <end position="224"/>
    </location>
</feature>
<dbReference type="HAMAP" id="MF_00238">
    <property type="entry name" value="Cytidyl_kinase_type1"/>
    <property type="match status" value="1"/>
</dbReference>
<keyword evidence="8" id="KW-0963">Cytoplasm</keyword>
<dbReference type="GO" id="GO:0005737">
    <property type="term" value="C:cytoplasm"/>
    <property type="evidence" value="ECO:0007669"/>
    <property type="project" value="UniProtKB-SubCell"/>
</dbReference>
<accession>A0A0F0LVS4</accession>
<organism evidence="10 11">
    <name type="scientific">Microbacterium ginsengisoli</name>
    <dbReference type="NCBI Taxonomy" id="400772"/>
    <lineage>
        <taxon>Bacteria</taxon>
        <taxon>Bacillati</taxon>
        <taxon>Actinomycetota</taxon>
        <taxon>Actinomycetes</taxon>
        <taxon>Micrococcales</taxon>
        <taxon>Microbacteriaceae</taxon>
        <taxon>Microbacterium</taxon>
    </lineage>
</organism>
<keyword evidence="3 8" id="KW-0547">Nucleotide-binding</keyword>
<evidence type="ECO:0000256" key="5">
    <source>
        <dbReference type="ARBA" id="ARBA00022840"/>
    </source>
</evidence>
<dbReference type="InterPro" id="IPR003136">
    <property type="entry name" value="Cytidylate_kin"/>
</dbReference>
<evidence type="ECO:0000256" key="2">
    <source>
        <dbReference type="ARBA" id="ARBA00022679"/>
    </source>
</evidence>
<evidence type="ECO:0000259" key="9">
    <source>
        <dbReference type="Pfam" id="PF02224"/>
    </source>
</evidence>
<dbReference type="GO" id="GO:0005524">
    <property type="term" value="F:ATP binding"/>
    <property type="evidence" value="ECO:0007669"/>
    <property type="project" value="UniProtKB-UniRule"/>
</dbReference>
<sequence length="238" mass="24490">MTESLTRPGLVRVVAVDGPAGSGKSSVSRAVASRLGYGYLDTGAVYRALAWHALAHAVDTSDASAVVDASGDFDLWISLDPAEARVSVAGTDVTEAIRTSRVTEAVSGVARVPAVRRGLTGLFRALVAGAGRPGVVVEGRDITTIVFPDAEARVLLTADPAVRAARRTAETEGADVAVVAASIERRDAADSAVVEFMDAADGVRVVDSTHLDFEGTVDAVLAVIAEETGAAQEVHDVV</sequence>
<gene>
    <name evidence="10" type="primary">cmk_1</name>
    <name evidence="8" type="synonym">cmk</name>
    <name evidence="10" type="ORF">RR49_01740</name>
</gene>
<comment type="subcellular location">
    <subcellularLocation>
        <location evidence="8">Cytoplasm</location>
    </subcellularLocation>
</comment>
<keyword evidence="11" id="KW-1185">Reference proteome</keyword>
<evidence type="ECO:0000256" key="8">
    <source>
        <dbReference type="HAMAP-Rule" id="MF_00238"/>
    </source>
</evidence>
<protein>
    <recommendedName>
        <fullName evidence="8">Cytidylate kinase</fullName>
        <shortName evidence="8">CK</shortName>
        <ecNumber evidence="8">2.7.4.25</ecNumber>
    </recommendedName>
    <alternativeName>
        <fullName evidence="8">Cytidine monophosphate kinase</fullName>
        <shortName evidence="8">CMP kinase</shortName>
    </alternativeName>
</protein>
<evidence type="ECO:0000256" key="3">
    <source>
        <dbReference type="ARBA" id="ARBA00022741"/>
    </source>
</evidence>
<dbReference type="STRING" id="400772.RR49_01740"/>
<dbReference type="SUPFAM" id="SSF52540">
    <property type="entry name" value="P-loop containing nucleoside triphosphate hydrolases"/>
    <property type="match status" value="1"/>
</dbReference>
<dbReference type="InterPro" id="IPR011994">
    <property type="entry name" value="Cytidylate_kinase_dom"/>
</dbReference>
<proteinExistence type="inferred from homology"/>
<dbReference type="OrthoDB" id="9807434at2"/>
<evidence type="ECO:0000313" key="10">
    <source>
        <dbReference type="EMBL" id="KJL36405.1"/>
    </source>
</evidence>
<feature type="binding site" evidence="8">
    <location>
        <begin position="18"/>
        <end position="26"/>
    </location>
    <ligand>
        <name>ATP</name>
        <dbReference type="ChEBI" id="CHEBI:30616"/>
    </ligand>
</feature>
<keyword evidence="2 8" id="KW-0808">Transferase</keyword>
<dbReference type="NCBIfam" id="TIGR00017">
    <property type="entry name" value="cmk"/>
    <property type="match status" value="1"/>
</dbReference>
<dbReference type="RefSeq" id="WP_045247664.1">
    <property type="nucleotide sequence ID" value="NZ_DAIQHQ010000007.1"/>
</dbReference>
<dbReference type="CDD" id="cd02020">
    <property type="entry name" value="CMPK"/>
    <property type="match status" value="1"/>
</dbReference>
<comment type="similarity">
    <text evidence="1 8">Belongs to the cytidylate kinase family. Type 1 subfamily.</text>
</comment>
<evidence type="ECO:0000313" key="11">
    <source>
        <dbReference type="Proteomes" id="UP000033451"/>
    </source>
</evidence>
<dbReference type="Pfam" id="PF02224">
    <property type="entry name" value="Cytidylate_kin"/>
    <property type="match status" value="1"/>
</dbReference>
<evidence type="ECO:0000256" key="6">
    <source>
        <dbReference type="ARBA" id="ARBA00047615"/>
    </source>
</evidence>
<keyword evidence="5 8" id="KW-0067">ATP-binding</keyword>
<name>A0A0F0LVS4_9MICO</name>
<dbReference type="GO" id="GO:0036431">
    <property type="term" value="F:dCMP kinase activity"/>
    <property type="evidence" value="ECO:0007669"/>
    <property type="project" value="InterPro"/>
</dbReference>
<keyword evidence="4 8" id="KW-0418">Kinase</keyword>
<dbReference type="EC" id="2.7.4.25" evidence="8"/>
<reference evidence="10 11" key="1">
    <citation type="submission" date="2015-02" db="EMBL/GenBank/DDBJ databases">
        <title>Draft genome sequences of ten Microbacterium spp. with emphasis on heavy metal contaminated environments.</title>
        <authorList>
            <person name="Corretto E."/>
        </authorList>
    </citation>
    <scope>NUCLEOTIDE SEQUENCE [LARGE SCALE GENOMIC DNA]</scope>
    <source>
        <strain evidence="10 11">DSM 18659</strain>
    </source>
</reference>